<keyword evidence="2" id="KW-1185">Reference proteome</keyword>
<reference evidence="1 2" key="1">
    <citation type="submission" date="2018-11" db="EMBL/GenBank/DDBJ databases">
        <authorList>
            <consortium name="Pathogen Informatics"/>
        </authorList>
    </citation>
    <scope>NUCLEOTIDE SEQUENCE [LARGE SCALE GENOMIC DNA]</scope>
    <source>
        <strain evidence="1 2">Zambia</strain>
    </source>
</reference>
<proteinExistence type="predicted"/>
<dbReference type="Proteomes" id="UP000277204">
    <property type="component" value="Unassembled WGS sequence"/>
</dbReference>
<evidence type="ECO:0000313" key="2">
    <source>
        <dbReference type="Proteomes" id="UP000277204"/>
    </source>
</evidence>
<gene>
    <name evidence="1" type="ORF">SMRZ_LOCUS6888</name>
</gene>
<dbReference type="EMBL" id="UZAI01002662">
    <property type="protein sequence ID" value="VDO73600.1"/>
    <property type="molecule type" value="Genomic_DNA"/>
</dbReference>
<name>A0A3P7XH64_9TREM</name>
<accession>A0A3P7XH64</accession>
<sequence length="51" mass="5569">MLGRETAVPCLLFKPNESVIRLVTPFVIECEVTEPVVVTGVIPKLLCDGEL</sequence>
<organism evidence="1 2">
    <name type="scientific">Schistosoma margrebowiei</name>
    <dbReference type="NCBI Taxonomy" id="48269"/>
    <lineage>
        <taxon>Eukaryota</taxon>
        <taxon>Metazoa</taxon>
        <taxon>Spiralia</taxon>
        <taxon>Lophotrochozoa</taxon>
        <taxon>Platyhelminthes</taxon>
        <taxon>Trematoda</taxon>
        <taxon>Digenea</taxon>
        <taxon>Strigeidida</taxon>
        <taxon>Schistosomatoidea</taxon>
        <taxon>Schistosomatidae</taxon>
        <taxon>Schistosoma</taxon>
    </lineage>
</organism>
<dbReference type="AlphaFoldDB" id="A0A3P7XH64"/>
<evidence type="ECO:0000313" key="1">
    <source>
        <dbReference type="EMBL" id="VDO73600.1"/>
    </source>
</evidence>
<protein>
    <submittedName>
        <fullName evidence="1">Uncharacterized protein</fullName>
    </submittedName>
</protein>